<organism evidence="1 2">
    <name type="scientific">Solanum tuberosum</name>
    <name type="common">Potato</name>
    <dbReference type="NCBI Taxonomy" id="4113"/>
    <lineage>
        <taxon>Eukaryota</taxon>
        <taxon>Viridiplantae</taxon>
        <taxon>Streptophyta</taxon>
        <taxon>Embryophyta</taxon>
        <taxon>Tracheophyta</taxon>
        <taxon>Spermatophyta</taxon>
        <taxon>Magnoliopsida</taxon>
        <taxon>eudicotyledons</taxon>
        <taxon>Gunneridae</taxon>
        <taxon>Pentapetalae</taxon>
        <taxon>asterids</taxon>
        <taxon>lamiids</taxon>
        <taxon>Solanales</taxon>
        <taxon>Solanaceae</taxon>
        <taxon>Solanoideae</taxon>
        <taxon>Solaneae</taxon>
        <taxon>Solanum</taxon>
    </lineage>
</organism>
<protein>
    <submittedName>
        <fullName evidence="1">NBS-LRR resistance protein</fullName>
    </submittedName>
</protein>
<dbReference type="PaxDb" id="4113-PGSC0003DMT400081495"/>
<dbReference type="HOGENOM" id="CLU_1996642_0_0_1"/>
<dbReference type="eggNOG" id="KOG4658">
    <property type="taxonomic scope" value="Eukaryota"/>
</dbReference>
<accession>M1D4W4</accession>
<sequence length="125" mass="14366">MHICYTNLKASTSAEVGRFIKQLLETSPAILREYLIHLQEHMVTVITASTSGDRNIHIMIEFLLLILSDMHKDFIYHDKLFDLLARVGALTREVSTLVRGLEEKLRNKESTDETNRATLKLLENI</sequence>
<dbReference type="InParanoid" id="M1D4W4"/>
<dbReference type="EnsemblPlants" id="PGSC0003DMT400081495">
    <property type="protein sequence ID" value="PGSC0003DMT400081495"/>
    <property type="gene ID" value="PGSC0003DMG400031881"/>
</dbReference>
<reference evidence="1" key="2">
    <citation type="submission" date="2015-06" db="UniProtKB">
        <authorList>
            <consortium name="EnsemblPlants"/>
        </authorList>
    </citation>
    <scope>IDENTIFICATION</scope>
    <source>
        <strain evidence="1">DM1-3 516 R44</strain>
    </source>
</reference>
<evidence type="ECO:0000313" key="1">
    <source>
        <dbReference type="EnsemblPlants" id="PGSC0003DMT400081495"/>
    </source>
</evidence>
<dbReference type="Proteomes" id="UP000011115">
    <property type="component" value="Unassembled WGS sequence"/>
</dbReference>
<dbReference type="OMA" id="DRNIHIM"/>
<proteinExistence type="predicted"/>
<keyword evidence="2" id="KW-1185">Reference proteome</keyword>
<name>M1D4W4_SOLTU</name>
<evidence type="ECO:0000313" key="2">
    <source>
        <dbReference type="Proteomes" id="UP000011115"/>
    </source>
</evidence>
<reference evidence="2" key="1">
    <citation type="journal article" date="2011" name="Nature">
        <title>Genome sequence and analysis of the tuber crop potato.</title>
        <authorList>
            <consortium name="The Potato Genome Sequencing Consortium"/>
        </authorList>
    </citation>
    <scope>NUCLEOTIDE SEQUENCE [LARGE SCALE GENOMIC DNA]</scope>
    <source>
        <strain evidence="2">cv. DM1-3 516 R44</strain>
    </source>
</reference>
<dbReference type="AlphaFoldDB" id="M1D4W4"/>
<dbReference type="Gramene" id="PGSC0003DMT400081495">
    <property type="protein sequence ID" value="PGSC0003DMT400081495"/>
    <property type="gene ID" value="PGSC0003DMG400031881"/>
</dbReference>